<feature type="domain" description="RING-type" evidence="3">
    <location>
        <begin position="417"/>
        <end position="478"/>
    </location>
</feature>
<organism evidence="4">
    <name type="scientific">Palpitomonas bilix</name>
    <dbReference type="NCBI Taxonomy" id="652834"/>
    <lineage>
        <taxon>Eukaryota</taxon>
        <taxon>Eukaryota incertae sedis</taxon>
    </lineage>
</organism>
<evidence type="ECO:0000259" key="3">
    <source>
        <dbReference type="PROSITE" id="PS50089"/>
    </source>
</evidence>
<feature type="region of interest" description="Disordered" evidence="2">
    <location>
        <begin position="51"/>
        <end position="114"/>
    </location>
</feature>
<keyword evidence="1" id="KW-0863">Zinc-finger</keyword>
<dbReference type="InterPro" id="IPR001841">
    <property type="entry name" value="Znf_RING"/>
</dbReference>
<feature type="region of interest" description="Disordered" evidence="2">
    <location>
        <begin position="369"/>
        <end position="407"/>
    </location>
</feature>
<accession>A0A7S3DKR5</accession>
<keyword evidence="1" id="KW-0862">Zinc</keyword>
<name>A0A7S3DKR5_9EUKA</name>
<dbReference type="Pfam" id="PF13920">
    <property type="entry name" value="zf-C3HC4_3"/>
    <property type="match status" value="1"/>
</dbReference>
<reference evidence="4" key="1">
    <citation type="submission" date="2021-01" db="EMBL/GenBank/DDBJ databases">
        <authorList>
            <person name="Corre E."/>
            <person name="Pelletier E."/>
            <person name="Niang G."/>
            <person name="Scheremetjew M."/>
            <person name="Finn R."/>
            <person name="Kale V."/>
            <person name="Holt S."/>
            <person name="Cochrane G."/>
            <person name="Meng A."/>
            <person name="Brown T."/>
            <person name="Cohen L."/>
        </authorList>
    </citation>
    <scope>NUCLEOTIDE SEQUENCE</scope>
    <source>
        <strain evidence="4">NIES-2562</strain>
    </source>
</reference>
<dbReference type="GO" id="GO:0008270">
    <property type="term" value="F:zinc ion binding"/>
    <property type="evidence" value="ECO:0007669"/>
    <property type="project" value="UniProtKB-KW"/>
</dbReference>
<keyword evidence="1" id="KW-0479">Metal-binding</keyword>
<dbReference type="AlphaFoldDB" id="A0A7S3DKR5"/>
<gene>
    <name evidence="4" type="ORF">PBIL07802_LOCUS23049</name>
</gene>
<dbReference type="SMART" id="SM00184">
    <property type="entry name" value="RING"/>
    <property type="match status" value="1"/>
</dbReference>
<dbReference type="PROSITE" id="PS50089">
    <property type="entry name" value="ZF_RING_2"/>
    <property type="match status" value="1"/>
</dbReference>
<dbReference type="EMBL" id="HBIB01035592">
    <property type="protein sequence ID" value="CAE0260761.1"/>
    <property type="molecule type" value="Transcribed_RNA"/>
</dbReference>
<evidence type="ECO:0000256" key="1">
    <source>
        <dbReference type="PROSITE-ProRule" id="PRU00175"/>
    </source>
</evidence>
<dbReference type="SUPFAM" id="SSF57850">
    <property type="entry name" value="RING/U-box"/>
    <property type="match status" value="1"/>
</dbReference>
<dbReference type="InterPro" id="IPR013083">
    <property type="entry name" value="Znf_RING/FYVE/PHD"/>
</dbReference>
<protein>
    <recommendedName>
        <fullName evidence="3">RING-type domain-containing protein</fullName>
    </recommendedName>
</protein>
<dbReference type="Gene3D" id="3.30.40.10">
    <property type="entry name" value="Zinc/RING finger domain, C3HC4 (zinc finger)"/>
    <property type="match status" value="1"/>
</dbReference>
<proteinExistence type="predicted"/>
<feature type="compositionally biased region" description="Basic and acidic residues" evidence="2">
    <location>
        <begin position="171"/>
        <end position="203"/>
    </location>
</feature>
<feature type="region of interest" description="Disordered" evidence="2">
    <location>
        <begin position="166"/>
        <end position="203"/>
    </location>
</feature>
<evidence type="ECO:0000256" key="2">
    <source>
        <dbReference type="SAM" id="MobiDB-lite"/>
    </source>
</evidence>
<feature type="compositionally biased region" description="Basic and acidic residues" evidence="2">
    <location>
        <begin position="74"/>
        <end position="106"/>
    </location>
</feature>
<sequence length="489" mass="53451">MIKAILLAKSPSHYAECLNAIDAVQATLAGIREGVGREKTWMDACLAQPGIGQMKEEKGPKRRGGKGGNANGRKGVEGQDGQEGKGRGERGKGEMENEREIAKDKELEEEEEDMPIATSEWELLRLASSKEAGSFPTGKVCREVLARKVFGYIGKKLMPLVVNTAAAKQGRGREGGEEEQQGKRGEEEGKGGEKQREGEIESELRPPPLSVAILASDLLGVDVIAVGKRGLEGWSGLTGLMLAAEELQRVTQSLLKLVYTTSEERMMTALRSVSSSPLWLGVTPHTGHVCKLWRRFSEAVEGVKRRLSLIRSLRERAERYLSTSSKDIFAIDYLLQSFADATAEKMPSCKELRRYRDVLFRDLNMTSPVKGEANGGGEEDMGSVQKGGRENGGGGGAAKQQSMHGGTNGPTPVLPSCIICRHNLPTVTFAPCGHQVVCFDCIKKALTEKKWQQQLRDKHFISLESDPSMPSIPCPQCRQRALIATYARM</sequence>
<evidence type="ECO:0000313" key="4">
    <source>
        <dbReference type="EMBL" id="CAE0260761.1"/>
    </source>
</evidence>